<proteinExistence type="predicted"/>
<evidence type="ECO:0000256" key="1">
    <source>
        <dbReference type="SAM" id="MobiDB-lite"/>
    </source>
</evidence>
<feature type="compositionally biased region" description="Low complexity" evidence="1">
    <location>
        <begin position="131"/>
        <end position="156"/>
    </location>
</feature>
<organism evidence="3 4">
    <name type="scientific">Geodermatophilus maliterrae</name>
    <dbReference type="NCBI Taxonomy" id="3162531"/>
    <lineage>
        <taxon>Bacteria</taxon>
        <taxon>Bacillati</taxon>
        <taxon>Actinomycetota</taxon>
        <taxon>Actinomycetes</taxon>
        <taxon>Geodermatophilales</taxon>
        <taxon>Geodermatophilaceae</taxon>
        <taxon>Geodermatophilus</taxon>
    </lineage>
</organism>
<name>A0ABV3XK38_9ACTN</name>
<reference evidence="3 4" key="1">
    <citation type="submission" date="2024-06" db="EMBL/GenBank/DDBJ databases">
        <title>Draft genome sequence of Geodermatophilus badlandi, a novel member of the Geodermatophilaceae isolated from badland sedimentary rocks in the Red desert, Wyoming, USA.</title>
        <authorList>
            <person name="Ben Tekaya S."/>
            <person name="Nouioui I."/>
            <person name="Flores G.M."/>
            <person name="Shaal M.N."/>
            <person name="Bredoire F."/>
            <person name="Basile F."/>
            <person name="Van Diepen L."/>
            <person name="Ward N.L."/>
        </authorList>
    </citation>
    <scope>NUCLEOTIDE SEQUENCE [LARGE SCALE GENOMIC DNA]</scope>
    <source>
        <strain evidence="3 4">WL48A</strain>
    </source>
</reference>
<dbReference type="EMBL" id="JBFNXQ010000097">
    <property type="protein sequence ID" value="MEX5720954.1"/>
    <property type="molecule type" value="Genomic_DNA"/>
</dbReference>
<evidence type="ECO:0008006" key="5">
    <source>
        <dbReference type="Google" id="ProtNLM"/>
    </source>
</evidence>
<dbReference type="Proteomes" id="UP001560045">
    <property type="component" value="Unassembled WGS sequence"/>
</dbReference>
<feature type="region of interest" description="Disordered" evidence="1">
    <location>
        <begin position="131"/>
        <end position="187"/>
    </location>
</feature>
<keyword evidence="2" id="KW-0732">Signal</keyword>
<evidence type="ECO:0000313" key="4">
    <source>
        <dbReference type="Proteomes" id="UP001560045"/>
    </source>
</evidence>
<accession>A0ABV3XK38</accession>
<keyword evidence="4" id="KW-1185">Reference proteome</keyword>
<evidence type="ECO:0000313" key="3">
    <source>
        <dbReference type="EMBL" id="MEX5720954.1"/>
    </source>
</evidence>
<protein>
    <recommendedName>
        <fullName evidence="5">LPXTG-motif cell wall anchor domain-containing protein</fullName>
    </recommendedName>
</protein>
<dbReference type="RefSeq" id="WP_369209769.1">
    <property type="nucleotide sequence ID" value="NZ_JBFNXQ010000097.1"/>
</dbReference>
<sequence length="313" mass="31091">MSPLRLAVTTGLALGTAVTGLALAPAALAATPLPTPEIADATVEIGETITLTGEACFGPEDAAHPTDVYFVGPQSSYFDGSTQAAEDGTWTLELGMYVDIEPGTYQLVVDCDHYTAGGEYPPVTVTVVPEGWTPPSSSTSSSSASSSSAAATSSAPRTTGGPGAIRGTSANTPGVASPDTGKATGDSTAVGRKVVKVLTGFRPGEVVTVTLHSTPRTMGTFTADANGTVTVEFTVPAGTPTGDHTLVYEGDMGTYFQESFAVTATSAASPSLAYTGASVAVPLGLGAGALALGGGLVVVARRRAAAAAEAVQA</sequence>
<feature type="signal peptide" evidence="2">
    <location>
        <begin position="1"/>
        <end position="29"/>
    </location>
</feature>
<comment type="caution">
    <text evidence="3">The sequence shown here is derived from an EMBL/GenBank/DDBJ whole genome shotgun (WGS) entry which is preliminary data.</text>
</comment>
<gene>
    <name evidence="3" type="ORF">ABQ292_21585</name>
</gene>
<feature type="chain" id="PRO_5046161505" description="LPXTG-motif cell wall anchor domain-containing protein" evidence="2">
    <location>
        <begin position="30"/>
        <end position="313"/>
    </location>
</feature>
<evidence type="ECO:0000256" key="2">
    <source>
        <dbReference type="SAM" id="SignalP"/>
    </source>
</evidence>